<name>A0A5M4B357_9BACT</name>
<dbReference type="InterPro" id="IPR029058">
    <property type="entry name" value="AB_hydrolase_fold"/>
</dbReference>
<sequence length="267" mass="30449">MKECEQNFDYINMEFEYVDNIPVAFCRPDKEKSNNSIAVWLPYLGGNKETGAKELQRLAAHGYFSVSIDPWLHNERKDEIRNLVFSDFKAYMWQILGITAMNAYRVVDWAADTFKLHDEVVAGGLSMGGDIAIALAGIDTRISRVGAVAASPDWNRPGMTDVMDSKKIIEQGNPTNFGKWLYNELNPMTNLATFHRPLQMHIELGKSDTHINPQWTIAFKQELCRDYPAVERNLEVVINEGYDHLSLVQSKGIIDRTIRFMTGEKQK</sequence>
<evidence type="ECO:0008006" key="3">
    <source>
        <dbReference type="Google" id="ProtNLM"/>
    </source>
</evidence>
<dbReference type="AlphaFoldDB" id="A0A5M4B357"/>
<comment type="caution">
    <text evidence="1">The sequence shown here is derived from an EMBL/GenBank/DDBJ whole genome shotgun (WGS) entry which is preliminary data.</text>
</comment>
<proteinExistence type="predicted"/>
<accession>A0A5M4B357</accession>
<dbReference type="SUPFAM" id="SSF53474">
    <property type="entry name" value="alpha/beta-Hydrolases"/>
    <property type="match status" value="1"/>
</dbReference>
<evidence type="ECO:0000313" key="1">
    <source>
        <dbReference type="EMBL" id="GET34562.1"/>
    </source>
</evidence>
<reference evidence="1 2" key="1">
    <citation type="submission" date="2019-10" db="EMBL/GenBank/DDBJ databases">
        <title>Prolixibacter strains distinguished by the presence of nitrate reductase genes were adept at nitrate-dependent anaerobic corrosion of metallic iron and carbon steel.</title>
        <authorList>
            <person name="Iino T."/>
            <person name="Shono N."/>
            <person name="Ito K."/>
            <person name="Nakamura R."/>
            <person name="Sueoka K."/>
            <person name="Harayama S."/>
            <person name="Ohkuma M."/>
        </authorList>
    </citation>
    <scope>NUCLEOTIDE SEQUENCE [LARGE SCALE GENOMIC DNA]</scope>
    <source>
        <strain evidence="1 2">JCM 13498</strain>
    </source>
</reference>
<keyword evidence="2" id="KW-1185">Reference proteome</keyword>
<organism evidence="1 2">
    <name type="scientific">Prolixibacter bellariivorans</name>
    <dbReference type="NCBI Taxonomy" id="314319"/>
    <lineage>
        <taxon>Bacteria</taxon>
        <taxon>Pseudomonadati</taxon>
        <taxon>Bacteroidota</taxon>
        <taxon>Bacteroidia</taxon>
        <taxon>Marinilabiliales</taxon>
        <taxon>Prolixibacteraceae</taxon>
        <taxon>Prolixibacter</taxon>
    </lineage>
</organism>
<protein>
    <recommendedName>
        <fullName evidence="3">Peptidase S9 prolyl oligopeptidase catalytic domain-containing protein</fullName>
    </recommendedName>
</protein>
<dbReference type="EMBL" id="BLAX01000001">
    <property type="protein sequence ID" value="GET34562.1"/>
    <property type="molecule type" value="Genomic_DNA"/>
</dbReference>
<evidence type="ECO:0000313" key="2">
    <source>
        <dbReference type="Proteomes" id="UP000391834"/>
    </source>
</evidence>
<gene>
    <name evidence="1" type="ORF">PbJCM13498_34250</name>
</gene>
<dbReference type="Proteomes" id="UP000391834">
    <property type="component" value="Unassembled WGS sequence"/>
</dbReference>
<dbReference type="Gene3D" id="3.40.50.1820">
    <property type="entry name" value="alpha/beta hydrolase"/>
    <property type="match status" value="1"/>
</dbReference>
<dbReference type="RefSeq" id="WP_025866252.1">
    <property type="nucleotide sequence ID" value="NZ_BLAX01000001.1"/>
</dbReference>
<dbReference type="OrthoDB" id="31158at2"/>